<feature type="region of interest" description="Disordered" evidence="1">
    <location>
        <begin position="1"/>
        <end position="33"/>
    </location>
</feature>
<comment type="caution">
    <text evidence="2">The sequence shown here is derived from an EMBL/GenBank/DDBJ whole genome shotgun (WGS) entry which is preliminary data.</text>
</comment>
<feature type="non-terminal residue" evidence="2">
    <location>
        <position position="1"/>
    </location>
</feature>
<evidence type="ECO:0000313" key="3">
    <source>
        <dbReference type="Proteomes" id="UP000257109"/>
    </source>
</evidence>
<feature type="compositionally biased region" description="Low complexity" evidence="1">
    <location>
        <begin position="20"/>
        <end position="33"/>
    </location>
</feature>
<organism evidence="2 3">
    <name type="scientific">Mucuna pruriens</name>
    <name type="common">Velvet bean</name>
    <name type="synonym">Dolichos pruriens</name>
    <dbReference type="NCBI Taxonomy" id="157652"/>
    <lineage>
        <taxon>Eukaryota</taxon>
        <taxon>Viridiplantae</taxon>
        <taxon>Streptophyta</taxon>
        <taxon>Embryophyta</taxon>
        <taxon>Tracheophyta</taxon>
        <taxon>Spermatophyta</taxon>
        <taxon>Magnoliopsida</taxon>
        <taxon>eudicotyledons</taxon>
        <taxon>Gunneridae</taxon>
        <taxon>Pentapetalae</taxon>
        <taxon>rosids</taxon>
        <taxon>fabids</taxon>
        <taxon>Fabales</taxon>
        <taxon>Fabaceae</taxon>
        <taxon>Papilionoideae</taxon>
        <taxon>50 kb inversion clade</taxon>
        <taxon>NPAAA clade</taxon>
        <taxon>indigoferoid/millettioid clade</taxon>
        <taxon>Phaseoleae</taxon>
        <taxon>Mucuna</taxon>
    </lineage>
</organism>
<dbReference type="AlphaFoldDB" id="A0A371EX21"/>
<gene>
    <name evidence="2" type="ORF">CR513_50173</name>
</gene>
<evidence type="ECO:0000313" key="2">
    <source>
        <dbReference type="EMBL" id="RDX70571.1"/>
    </source>
</evidence>
<accession>A0A371EX21</accession>
<protein>
    <submittedName>
        <fullName evidence="2">Uncharacterized protein</fullName>
    </submittedName>
</protein>
<dbReference type="Proteomes" id="UP000257109">
    <property type="component" value="Unassembled WGS sequence"/>
</dbReference>
<evidence type="ECO:0000256" key="1">
    <source>
        <dbReference type="SAM" id="MobiDB-lite"/>
    </source>
</evidence>
<sequence>MRRALSLRSVLPRQSRQDWPQPSGGLLQRPLLPSSLDLPTSRVGYSREGRSEGMGVGYTALELKALKKKVAPRSPTPIETLKSLVSTEGIATRPPTIILDSPCGSQVEVATCSGSVTKKCPQEVAIDQEQPRFSATWGYSLVLSRAAKRKFGSLEVHNKVLAEKNHRSHESHIKLTTSLHETKDKLNGYRLLKVYRANLKQRYAKLKIFYWPMISQAELTRVNGKVSAEMKSSRPDRLHLGQARFVSAAHALQSSSPIKSGPIVLVQVSYPAQRPPRRQLRGHLDASSATMSLLENLPPSSSCSARVYIGGAVHFLGVLEFTLDTLSLYPFLRSRSSILWWRTVLHWRFSRSRKCRSETGKLKSVRGDRSDY</sequence>
<name>A0A371EX21_MUCPR</name>
<dbReference type="EMBL" id="QJKJ01011653">
    <property type="protein sequence ID" value="RDX70571.1"/>
    <property type="molecule type" value="Genomic_DNA"/>
</dbReference>
<keyword evidence="3" id="KW-1185">Reference proteome</keyword>
<reference evidence="2" key="1">
    <citation type="submission" date="2018-05" db="EMBL/GenBank/DDBJ databases">
        <title>Draft genome of Mucuna pruriens seed.</title>
        <authorList>
            <person name="Nnadi N.E."/>
            <person name="Vos R."/>
            <person name="Hasami M.H."/>
            <person name="Devisetty U.K."/>
            <person name="Aguiy J.C."/>
        </authorList>
    </citation>
    <scope>NUCLEOTIDE SEQUENCE [LARGE SCALE GENOMIC DNA]</scope>
    <source>
        <strain evidence="2">JCA_2017</strain>
    </source>
</reference>
<proteinExistence type="predicted"/>